<evidence type="ECO:0000259" key="5">
    <source>
        <dbReference type="PROSITE" id="PS50137"/>
    </source>
</evidence>
<dbReference type="PROSITE" id="PS50137">
    <property type="entry name" value="DS_RBD"/>
    <property type="match status" value="2"/>
</dbReference>
<evidence type="ECO:0000256" key="3">
    <source>
        <dbReference type="PROSITE-ProRule" id="PRU00266"/>
    </source>
</evidence>
<gene>
    <name evidence="6" type="ORF">FPE_LOCUS28787</name>
</gene>
<dbReference type="PANTHER" id="PTHR46031:SF31">
    <property type="entry name" value="DOUBLE-STRANDED RNA-BINDING PROTEIN 1-LIKE"/>
    <property type="match status" value="1"/>
</dbReference>
<sequence>MYKSKLQELCHKCNWALPKYTCVKDGPDHIPQFKASVVVSGINFDTITICKSSKEAYNEAAKLAFLHFTSDTLNQSGEYNEEPNSKNDVQSPKVHSDAVANQLNENLDLPEKFKKMLQIFVERKDLALPVYHVEKEGPLTPCTKATVNIGENRFVTQGLYKTSEEAEDAAAQIALLSLSTEALQEDPLSYKNLLQELTQEEGFFLSMYTTIVSGEPHNQTFISSVEIEGEIFRGAEAKFKKVAELNAAKAAYTAFIERKLFHPADFKLRSSDDDALKIASRVGSVTISDQKVKGTPGCSSNTSPAIKNEAQHGENKDENEETEYSNDCASGNDKFSTHESIAFPNVPVTDKLTGGRPSSPTPDVSILSAADSRTKMAAGMRSYLLGDRVKVYTYIPDIALPAGTVVLPIGQDKWVKVSLEFPNKNGM</sequence>
<dbReference type="SUPFAM" id="SSF54768">
    <property type="entry name" value="dsRNA-binding domain-like"/>
    <property type="match status" value="3"/>
</dbReference>
<dbReference type="AlphaFoldDB" id="A0AAD2AA91"/>
<dbReference type="Gene3D" id="3.30.160.20">
    <property type="match status" value="3"/>
</dbReference>
<dbReference type="Pfam" id="PF00035">
    <property type="entry name" value="dsrm"/>
    <property type="match status" value="2"/>
</dbReference>
<reference evidence="6" key="1">
    <citation type="submission" date="2023-05" db="EMBL/GenBank/DDBJ databases">
        <authorList>
            <person name="Huff M."/>
        </authorList>
    </citation>
    <scope>NUCLEOTIDE SEQUENCE</scope>
</reference>
<dbReference type="Proteomes" id="UP000834106">
    <property type="component" value="Chromosome 18"/>
</dbReference>
<feature type="domain" description="DRBM" evidence="5">
    <location>
        <begin position="1"/>
        <end position="70"/>
    </location>
</feature>
<evidence type="ECO:0000256" key="4">
    <source>
        <dbReference type="SAM" id="MobiDB-lite"/>
    </source>
</evidence>
<evidence type="ECO:0000313" key="7">
    <source>
        <dbReference type="Proteomes" id="UP000834106"/>
    </source>
</evidence>
<name>A0AAD2AA91_9LAMI</name>
<evidence type="ECO:0000313" key="6">
    <source>
        <dbReference type="EMBL" id="CAI9781357.1"/>
    </source>
</evidence>
<dbReference type="GO" id="GO:0003723">
    <property type="term" value="F:RNA binding"/>
    <property type="evidence" value="ECO:0007669"/>
    <property type="project" value="UniProtKB-UniRule"/>
</dbReference>
<dbReference type="InterPro" id="IPR014720">
    <property type="entry name" value="dsRBD_dom"/>
</dbReference>
<keyword evidence="2 3" id="KW-0694">RNA-binding</keyword>
<keyword evidence="7" id="KW-1185">Reference proteome</keyword>
<keyword evidence="1" id="KW-0677">Repeat</keyword>
<feature type="domain" description="DRBM" evidence="5">
    <location>
        <begin position="189"/>
        <end position="257"/>
    </location>
</feature>
<accession>A0AAD2AA91</accession>
<dbReference type="PANTHER" id="PTHR46031">
    <property type="match status" value="1"/>
</dbReference>
<dbReference type="SMART" id="SM00358">
    <property type="entry name" value="DSRM"/>
    <property type="match status" value="3"/>
</dbReference>
<organism evidence="6 7">
    <name type="scientific">Fraxinus pennsylvanica</name>
    <dbReference type="NCBI Taxonomy" id="56036"/>
    <lineage>
        <taxon>Eukaryota</taxon>
        <taxon>Viridiplantae</taxon>
        <taxon>Streptophyta</taxon>
        <taxon>Embryophyta</taxon>
        <taxon>Tracheophyta</taxon>
        <taxon>Spermatophyta</taxon>
        <taxon>Magnoliopsida</taxon>
        <taxon>eudicotyledons</taxon>
        <taxon>Gunneridae</taxon>
        <taxon>Pentapetalae</taxon>
        <taxon>asterids</taxon>
        <taxon>lamiids</taxon>
        <taxon>Lamiales</taxon>
        <taxon>Oleaceae</taxon>
        <taxon>Oleeae</taxon>
        <taxon>Fraxinus</taxon>
    </lineage>
</organism>
<evidence type="ECO:0000256" key="2">
    <source>
        <dbReference type="ARBA" id="ARBA00022884"/>
    </source>
</evidence>
<evidence type="ECO:0000256" key="1">
    <source>
        <dbReference type="ARBA" id="ARBA00022737"/>
    </source>
</evidence>
<dbReference type="EMBL" id="OU503053">
    <property type="protein sequence ID" value="CAI9781357.1"/>
    <property type="molecule type" value="Genomic_DNA"/>
</dbReference>
<feature type="region of interest" description="Disordered" evidence="4">
    <location>
        <begin position="289"/>
        <end position="328"/>
    </location>
</feature>
<protein>
    <recommendedName>
        <fullName evidence="5">DRBM domain-containing protein</fullName>
    </recommendedName>
</protein>
<proteinExistence type="predicted"/>